<dbReference type="InterPro" id="IPR002510">
    <property type="entry name" value="Metalloprtase-TldD/E_N"/>
</dbReference>
<proteinExistence type="inferred from homology"/>
<evidence type="ECO:0000256" key="1">
    <source>
        <dbReference type="ARBA" id="ARBA00005836"/>
    </source>
</evidence>
<reference evidence="8" key="1">
    <citation type="submission" date="2013-04" db="EMBL/GenBank/DDBJ databases">
        <title>The genome sequencing project of 58 acetic acid bacteria.</title>
        <authorList>
            <person name="Okamoto-Kainuma A."/>
            <person name="Ishikawa M."/>
            <person name="Umino S."/>
            <person name="Koizumi Y."/>
            <person name="Shiwa Y."/>
            <person name="Yoshikawa H."/>
            <person name="Matsutani M."/>
            <person name="Matsushita K."/>
        </authorList>
    </citation>
    <scope>NUCLEOTIDE SEQUENCE</scope>
    <source>
        <strain evidence="8">NBRC 106556</strain>
    </source>
</reference>
<evidence type="ECO:0000313" key="8">
    <source>
        <dbReference type="EMBL" id="GBR47323.1"/>
    </source>
</evidence>
<feature type="domain" description="Metalloprotease TldD/E C-terminal" evidence="6">
    <location>
        <begin position="257"/>
        <end position="490"/>
    </location>
</feature>
<name>A0ABQ0QJR5_9PROT</name>
<evidence type="ECO:0000259" key="7">
    <source>
        <dbReference type="Pfam" id="PF19290"/>
    </source>
</evidence>
<feature type="domain" description="Metalloprotease TldD/E N-terminal" evidence="5">
    <location>
        <begin position="51"/>
        <end position="111"/>
    </location>
</feature>
<keyword evidence="4" id="KW-0482">Metalloprotease</keyword>
<evidence type="ECO:0000256" key="3">
    <source>
        <dbReference type="ARBA" id="ARBA00022801"/>
    </source>
</evidence>
<protein>
    <submittedName>
        <fullName evidence="8">DNA gyrase modulator TldD</fullName>
    </submittedName>
</protein>
<dbReference type="SUPFAM" id="SSF111283">
    <property type="entry name" value="Putative modulator of DNA gyrase, PmbA/TldD"/>
    <property type="match status" value="1"/>
</dbReference>
<evidence type="ECO:0000256" key="2">
    <source>
        <dbReference type="ARBA" id="ARBA00022670"/>
    </source>
</evidence>
<dbReference type="PANTHER" id="PTHR30624">
    <property type="entry name" value="UNCHARACTERIZED PROTEIN TLDD AND PMBA"/>
    <property type="match status" value="1"/>
</dbReference>
<dbReference type="Pfam" id="PF19290">
    <property type="entry name" value="PmbA_TldD_2nd"/>
    <property type="match status" value="1"/>
</dbReference>
<dbReference type="NCBIfam" id="NF008006">
    <property type="entry name" value="PRK10735.1"/>
    <property type="match status" value="1"/>
</dbReference>
<dbReference type="PIRSF" id="PIRSF004919">
    <property type="entry name" value="TldD"/>
    <property type="match status" value="1"/>
</dbReference>
<keyword evidence="2" id="KW-0645">Protease</keyword>
<dbReference type="InterPro" id="IPR036059">
    <property type="entry name" value="TldD/PmbA_sf"/>
</dbReference>
<dbReference type="InterPro" id="IPR051463">
    <property type="entry name" value="Peptidase_U62_metallo"/>
</dbReference>
<accession>A0ABQ0QJR5</accession>
<keyword evidence="9" id="KW-1185">Reference proteome</keyword>
<gene>
    <name evidence="8" type="ORF">AA106556_1413</name>
</gene>
<dbReference type="InterPro" id="IPR035068">
    <property type="entry name" value="TldD/PmbA_N"/>
</dbReference>
<dbReference type="Pfam" id="PF19289">
    <property type="entry name" value="PmbA_TldD_3rd"/>
    <property type="match status" value="1"/>
</dbReference>
<dbReference type="InterPro" id="IPR045569">
    <property type="entry name" value="Metalloprtase-TldD/E_C"/>
</dbReference>
<evidence type="ECO:0000259" key="5">
    <source>
        <dbReference type="Pfam" id="PF01523"/>
    </source>
</evidence>
<dbReference type="Proteomes" id="UP001062443">
    <property type="component" value="Unassembled WGS sequence"/>
</dbReference>
<dbReference type="Gene3D" id="3.30.2290.10">
    <property type="entry name" value="PmbA/TldD superfamily"/>
    <property type="match status" value="1"/>
</dbReference>
<evidence type="ECO:0000256" key="4">
    <source>
        <dbReference type="ARBA" id="ARBA00023049"/>
    </source>
</evidence>
<keyword evidence="3" id="KW-0378">Hydrolase</keyword>
<sequence length="492" mass="51197">MSENSAQAVLQSGSALKTTDDLFFGRAQSVLSLDGAQSAVQRALAQVDDGELFLEYRENEGLAFDDGTIRSASFSTTSGFGLRAVLGNETAFAHSDELSDAALGRAVEAVSALPQGRAGTAALAPSRAGGALYGAERPLDGTEFAQRAAILAEIDAYARAADMRVVQVSASLSSEWQAVQIMRRADDGERLADIRPLVRLGVSVVVEHGGVRESGSHGLGGRYTLERLLAPEVWKHAVDEALRQALVNLGAQPAPAGEMEIVLGAGWPGILLHEAVGHGLEGDFNRKGTSSFSGMVGQRVASPGVTVVDDGTLPERRGSLTIDDEGTPTGRNVLIEDGILQGYLQDRLNARLMGVSPTGNGRRESYAHAPMPRMTNTLMLGGQATTEDMIRSVKNGLYAVNFGGGQVDITSGKFVFAASEAYRIEDGKITTPVKGATLIGNGADAMNRISMIGQDVALDPGIGTCGKAGQGVPVGVGQPTLKLAGLTVGGTV</sequence>
<dbReference type="PANTHER" id="PTHR30624:SF4">
    <property type="entry name" value="METALLOPROTEASE TLDD"/>
    <property type="match status" value="1"/>
</dbReference>
<comment type="caution">
    <text evidence="8">The sequence shown here is derived from an EMBL/GenBank/DDBJ whole genome shotgun (WGS) entry which is preliminary data.</text>
</comment>
<evidence type="ECO:0000259" key="6">
    <source>
        <dbReference type="Pfam" id="PF19289"/>
    </source>
</evidence>
<dbReference type="EMBL" id="BAQB01000020">
    <property type="protein sequence ID" value="GBR47323.1"/>
    <property type="molecule type" value="Genomic_DNA"/>
</dbReference>
<organism evidence="8 9">
    <name type="scientific">Neokomagataea tanensis NBRC 106556</name>
    <dbReference type="NCBI Taxonomy" id="1223519"/>
    <lineage>
        <taxon>Bacteria</taxon>
        <taxon>Pseudomonadati</taxon>
        <taxon>Pseudomonadota</taxon>
        <taxon>Alphaproteobacteria</taxon>
        <taxon>Acetobacterales</taxon>
        <taxon>Acetobacteraceae</taxon>
        <taxon>Neokomagataea</taxon>
    </lineage>
</organism>
<dbReference type="InterPro" id="IPR025502">
    <property type="entry name" value="TldD"/>
</dbReference>
<dbReference type="InterPro" id="IPR045570">
    <property type="entry name" value="Metalloprtase-TldD/E_cen_dom"/>
</dbReference>
<evidence type="ECO:0000313" key="9">
    <source>
        <dbReference type="Proteomes" id="UP001062443"/>
    </source>
</evidence>
<comment type="similarity">
    <text evidence="1">Belongs to the peptidase U62 family.</text>
</comment>
<feature type="domain" description="Metalloprotease TldD/E central" evidence="7">
    <location>
        <begin position="139"/>
        <end position="249"/>
    </location>
</feature>
<dbReference type="RefSeq" id="WP_267288058.1">
    <property type="nucleotide sequence ID" value="NZ_BAQB01000020.1"/>
</dbReference>
<dbReference type="Pfam" id="PF01523">
    <property type="entry name" value="PmbA_TldD_1st"/>
    <property type="match status" value="1"/>
</dbReference>